<keyword evidence="1" id="KW-0472">Membrane</keyword>
<proteinExistence type="predicted"/>
<feature type="transmembrane region" description="Helical" evidence="1">
    <location>
        <begin position="32"/>
        <end position="60"/>
    </location>
</feature>
<dbReference type="AlphaFoldDB" id="F5RAZ1"/>
<dbReference type="EMBL" id="AFHG01000041">
    <property type="protein sequence ID" value="EGK72252.1"/>
    <property type="molecule type" value="Genomic_DNA"/>
</dbReference>
<gene>
    <name evidence="2" type="ORF">METUNv1_01368</name>
</gene>
<keyword evidence="1" id="KW-0812">Transmembrane</keyword>
<feature type="transmembrane region" description="Helical" evidence="1">
    <location>
        <begin position="122"/>
        <end position="140"/>
    </location>
</feature>
<reference evidence="2 3" key="1">
    <citation type="journal article" date="2011" name="J. Bacteriol.">
        <title>Genome sequence of Methyloversatilis universalis FAM5T, a methylotrophic representative of the order Rhodocyclales.</title>
        <authorList>
            <person name="Kittichotirat W."/>
            <person name="Good N.M."/>
            <person name="Hall R."/>
            <person name="Bringel F."/>
            <person name="Lajus A."/>
            <person name="Medigue C."/>
            <person name="Smalley N.E."/>
            <person name="Beck D."/>
            <person name="Bumgarner R."/>
            <person name="Vuilleumier S."/>
            <person name="Kalyuzhnaya M.G."/>
        </authorList>
    </citation>
    <scope>NUCLEOTIDE SEQUENCE [LARGE SCALE GENOMIC DNA]</scope>
    <source>
        <strain evidence="3">ATCC BAA-1314 / JCM 13912 / FAM5</strain>
    </source>
</reference>
<keyword evidence="1" id="KW-1133">Transmembrane helix</keyword>
<keyword evidence="3" id="KW-1185">Reference proteome</keyword>
<sequence length="141" mass="15225">MNAPAPSPLHIEWTTLQQDHERHERCAIGVKLAAVALAVFCMLFTFPLELAAPLLAVVWVTEAMLRTVQGRLGARLLKIEGLIAEGADAGAAFRLHREWQAGRPGALGLLAEYASAALKPTVAFPHALLLLMLFALAWSGH</sequence>
<name>F5RAZ1_METUF</name>
<comment type="caution">
    <text evidence="2">The sequence shown here is derived from an EMBL/GenBank/DDBJ whole genome shotgun (WGS) entry which is preliminary data.</text>
</comment>
<evidence type="ECO:0000313" key="2">
    <source>
        <dbReference type="EMBL" id="EGK72252.1"/>
    </source>
</evidence>
<organism evidence="2 3">
    <name type="scientific">Methyloversatilis universalis (strain ATCC BAA-1314 / DSM 25237 / JCM 13912 / CCUG 52030 / FAM5)</name>
    <dbReference type="NCBI Taxonomy" id="1000565"/>
    <lineage>
        <taxon>Bacteria</taxon>
        <taxon>Pseudomonadati</taxon>
        <taxon>Pseudomonadota</taxon>
        <taxon>Betaproteobacteria</taxon>
        <taxon>Nitrosomonadales</taxon>
        <taxon>Sterolibacteriaceae</taxon>
        <taxon>Methyloversatilis</taxon>
    </lineage>
</organism>
<dbReference type="RefSeq" id="WP_008060122.1">
    <property type="nucleotide sequence ID" value="NZ_AFHG01000041.1"/>
</dbReference>
<dbReference type="Proteomes" id="UP000005019">
    <property type="component" value="Unassembled WGS sequence"/>
</dbReference>
<dbReference type="STRING" id="1000565.METUNv1_01368"/>
<accession>F5RAZ1</accession>
<evidence type="ECO:0000313" key="3">
    <source>
        <dbReference type="Proteomes" id="UP000005019"/>
    </source>
</evidence>
<protein>
    <submittedName>
        <fullName evidence="2">Uncharacterized protein</fullName>
    </submittedName>
</protein>
<dbReference type="eggNOG" id="ENOG5032ZFC">
    <property type="taxonomic scope" value="Bacteria"/>
</dbReference>
<evidence type="ECO:0000256" key="1">
    <source>
        <dbReference type="SAM" id="Phobius"/>
    </source>
</evidence>